<protein>
    <submittedName>
        <fullName evidence="2">Uncharacterized protein</fullName>
    </submittedName>
</protein>
<sequence>MSQGGLRSTAHDLLGFAEAQIRATTENEDTVLARAMRRTRQPYFSVPYQDDPDSPIRSTWNGQVVQGLAWRARPPGGTAGRRCSTTPGSPSTPRRAPGW</sequence>
<reference evidence="2 3" key="1">
    <citation type="submission" date="2018-09" db="EMBL/GenBank/DDBJ databases">
        <title>YIM PH 21725 draft genome.</title>
        <authorList>
            <person name="Miao C."/>
        </authorList>
    </citation>
    <scope>NUCLEOTIDE SEQUENCE [LARGE SCALE GENOMIC DNA]</scope>
    <source>
        <strain evidence="3">YIM PH21725</strain>
    </source>
</reference>
<feature type="compositionally biased region" description="Low complexity" evidence="1">
    <location>
        <begin position="72"/>
        <end position="82"/>
    </location>
</feature>
<dbReference type="Proteomes" id="UP000285112">
    <property type="component" value="Unassembled WGS sequence"/>
</dbReference>
<organism evidence="2 3">
    <name type="scientific">Amycolatopsis panacis</name>
    <dbReference type="NCBI Taxonomy" id="2340917"/>
    <lineage>
        <taxon>Bacteria</taxon>
        <taxon>Bacillati</taxon>
        <taxon>Actinomycetota</taxon>
        <taxon>Actinomycetes</taxon>
        <taxon>Pseudonocardiales</taxon>
        <taxon>Pseudonocardiaceae</taxon>
        <taxon>Amycolatopsis</taxon>
    </lineage>
</organism>
<evidence type="ECO:0000256" key="1">
    <source>
        <dbReference type="SAM" id="MobiDB-lite"/>
    </source>
</evidence>
<name>A0A419HYD6_9PSEU</name>
<evidence type="ECO:0000313" key="3">
    <source>
        <dbReference type="Proteomes" id="UP000285112"/>
    </source>
</evidence>
<accession>A0A419HYD6</accession>
<gene>
    <name evidence="2" type="ORF">D5S19_22390</name>
</gene>
<feature type="compositionally biased region" description="Polar residues" evidence="1">
    <location>
        <begin position="83"/>
        <end position="92"/>
    </location>
</feature>
<dbReference type="EMBL" id="QZFV01000104">
    <property type="protein sequence ID" value="RJQ82102.1"/>
    <property type="molecule type" value="Genomic_DNA"/>
</dbReference>
<comment type="caution">
    <text evidence="2">The sequence shown here is derived from an EMBL/GenBank/DDBJ whole genome shotgun (WGS) entry which is preliminary data.</text>
</comment>
<keyword evidence="3" id="KW-1185">Reference proteome</keyword>
<dbReference type="AlphaFoldDB" id="A0A419HYD6"/>
<proteinExistence type="predicted"/>
<feature type="region of interest" description="Disordered" evidence="1">
    <location>
        <begin position="72"/>
        <end position="99"/>
    </location>
</feature>
<dbReference type="InterPro" id="IPR012338">
    <property type="entry name" value="Beta-lactam/transpept-like"/>
</dbReference>
<dbReference type="Gene3D" id="3.40.710.10">
    <property type="entry name" value="DD-peptidase/beta-lactamase superfamily"/>
    <property type="match status" value="1"/>
</dbReference>
<evidence type="ECO:0000313" key="2">
    <source>
        <dbReference type="EMBL" id="RJQ82102.1"/>
    </source>
</evidence>